<dbReference type="SUPFAM" id="SSF82057">
    <property type="entry name" value="Prokaryotic SH3-related domain"/>
    <property type="match status" value="1"/>
</dbReference>
<protein>
    <submittedName>
        <fullName evidence="2">Alkylphosphonate utilization protein</fullName>
    </submittedName>
</protein>
<feature type="domain" description="PhnA protein N-terminal proteobacterial" evidence="1">
    <location>
        <begin position="6"/>
        <end position="52"/>
    </location>
</feature>
<reference evidence="5 6" key="1">
    <citation type="submission" date="2019-02" db="EMBL/GenBank/DDBJ databases">
        <title>Genome sequences of Aliivibrio finisterrensis strains from farmed Atlantic salmon.</title>
        <authorList>
            <person name="Bowman J.P."/>
        </authorList>
    </citation>
    <scope>NUCLEOTIDE SEQUENCE [LARGE SCALE GENOMIC DNA]</scope>
    <source>
        <strain evidence="4 7">A21</strain>
        <strain evidence="2 5">A32</strain>
        <strain evidence="3 6">A46</strain>
    </source>
</reference>
<dbReference type="PANTHER" id="PTHR30305:SF3">
    <property type="entry name" value="PROTEIN YJDM"/>
    <property type="match status" value="1"/>
</dbReference>
<dbReference type="EMBL" id="SEZN01000006">
    <property type="protein sequence ID" value="RYU65814.1"/>
    <property type="molecule type" value="Genomic_DNA"/>
</dbReference>
<evidence type="ECO:0000313" key="6">
    <source>
        <dbReference type="Proteomes" id="UP000294063"/>
    </source>
</evidence>
<name>A0A4Q5KIG0_9GAMM</name>
<evidence type="ECO:0000259" key="1">
    <source>
        <dbReference type="SMART" id="SM00782"/>
    </source>
</evidence>
<comment type="caution">
    <text evidence="2">The sequence shown here is derived from an EMBL/GenBank/DDBJ whole genome shotgun (WGS) entry which is preliminary data.</text>
</comment>
<dbReference type="Proteomes" id="UP000294166">
    <property type="component" value="Unassembled WGS sequence"/>
</dbReference>
<organism evidence="2 5">
    <name type="scientific">Aliivibrio finisterrensis</name>
    <dbReference type="NCBI Taxonomy" id="511998"/>
    <lineage>
        <taxon>Bacteria</taxon>
        <taxon>Pseudomonadati</taxon>
        <taxon>Pseudomonadota</taxon>
        <taxon>Gammaproteobacteria</taxon>
        <taxon>Vibrionales</taxon>
        <taxon>Vibrionaceae</taxon>
        <taxon>Aliivibrio</taxon>
    </lineage>
</organism>
<evidence type="ECO:0000313" key="7">
    <source>
        <dbReference type="Proteomes" id="UP000294166"/>
    </source>
</evidence>
<dbReference type="Proteomes" id="UP000294063">
    <property type="component" value="Unassembled WGS sequence"/>
</dbReference>
<dbReference type="OrthoDB" id="9810131at2"/>
<evidence type="ECO:0000313" key="2">
    <source>
        <dbReference type="EMBL" id="RYU46000.1"/>
    </source>
</evidence>
<dbReference type="PANTHER" id="PTHR30305">
    <property type="entry name" value="PROTEIN YJDM-RELATED"/>
    <property type="match status" value="1"/>
</dbReference>
<dbReference type="Proteomes" id="UP000293465">
    <property type="component" value="Unassembled WGS sequence"/>
</dbReference>
<dbReference type="GeneID" id="56275767"/>
<dbReference type="InterPro" id="IPR013988">
    <property type="entry name" value="YjdM_C"/>
</dbReference>
<gene>
    <name evidence="2" type="ORF">ERW49_11930</name>
    <name evidence="4" type="ORF">ERW53_04560</name>
    <name evidence="3" type="ORF">ERW57_04040</name>
</gene>
<evidence type="ECO:0000313" key="3">
    <source>
        <dbReference type="EMBL" id="RYU53307.1"/>
    </source>
</evidence>
<evidence type="ECO:0000313" key="4">
    <source>
        <dbReference type="EMBL" id="RYU65814.1"/>
    </source>
</evidence>
<accession>A0A4Q5KIG0</accession>
<dbReference type="RefSeq" id="WP_130046104.1">
    <property type="nucleotide sequence ID" value="NZ_SEZJ01000009.1"/>
</dbReference>
<sequence>MSIEKTLLTRCDSKCELCGSTNSLAPFAVPPKTDITVDNCVMICDTCTAQIEDADKMDVNHLRCLNDSMWSQVPTVQVMSYVLLTKLASESWAQDALDMMYVEEDVKEWAEKALLSDGEKPRDINGVELKKGDDVTVTKDLPVKGTNQVIKQGTVIRGISLGDDPRLVSGKANGGQSMYVIAEFCRKK</sequence>
<evidence type="ECO:0000313" key="5">
    <source>
        <dbReference type="Proteomes" id="UP000293465"/>
    </source>
</evidence>
<dbReference type="Gene3D" id="2.30.30.40">
    <property type="entry name" value="SH3 Domains"/>
    <property type="match status" value="1"/>
</dbReference>
<keyword evidence="7" id="KW-1185">Reference proteome</keyword>
<proteinExistence type="predicted"/>
<dbReference type="Pfam" id="PF03831">
    <property type="entry name" value="YjdM"/>
    <property type="match status" value="1"/>
</dbReference>
<dbReference type="InterPro" id="IPR013991">
    <property type="entry name" value="PhnaA_N_proteobac"/>
</dbReference>
<dbReference type="EMBL" id="SEZK01000004">
    <property type="protein sequence ID" value="RYU53307.1"/>
    <property type="molecule type" value="Genomic_DNA"/>
</dbReference>
<dbReference type="EMBL" id="SEZJ01000009">
    <property type="protein sequence ID" value="RYU46000.1"/>
    <property type="molecule type" value="Genomic_DNA"/>
</dbReference>
<dbReference type="AlphaFoldDB" id="A0A4Q5KIG0"/>
<dbReference type="SMART" id="SM00782">
    <property type="entry name" value="PhnA_Zn_Ribbon"/>
    <property type="match status" value="1"/>
</dbReference>